<dbReference type="InterPro" id="IPR004498">
    <property type="entry name" value="Ribosomal_PrmA_MeTrfase"/>
</dbReference>
<keyword evidence="4 6" id="KW-0808">Transferase</keyword>
<feature type="binding site" evidence="6">
    <location>
        <position position="235"/>
    </location>
    <ligand>
        <name>S-adenosyl-L-methionine</name>
        <dbReference type="ChEBI" id="CHEBI:59789"/>
    </ligand>
</feature>
<dbReference type="GO" id="GO:0005840">
    <property type="term" value="C:ribosome"/>
    <property type="evidence" value="ECO:0007669"/>
    <property type="project" value="UniProtKB-KW"/>
</dbReference>
<evidence type="ECO:0000256" key="4">
    <source>
        <dbReference type="ARBA" id="ARBA00022679"/>
    </source>
</evidence>
<comment type="subcellular location">
    <subcellularLocation>
        <location evidence="6">Cytoplasm</location>
    </subcellularLocation>
</comment>
<comment type="function">
    <text evidence="6">Methylates ribosomal protein L11.</text>
</comment>
<gene>
    <name evidence="6" type="primary">prmA</name>
    <name evidence="7" type="ORF">XD73_0411</name>
</gene>
<keyword evidence="7" id="KW-0687">Ribonucleoprotein</keyword>
<keyword evidence="7" id="KW-0689">Ribosomal protein</keyword>
<comment type="caution">
    <text evidence="7">The sequence shown here is derived from an EMBL/GenBank/DDBJ whole genome shotgun (WGS) entry which is preliminary data.</text>
</comment>
<protein>
    <recommendedName>
        <fullName evidence="6">Ribosomal protein L11 methyltransferase</fullName>
        <shortName evidence="6">L11 Mtase</shortName>
        <ecNumber evidence="6">2.1.1.-</ecNumber>
    </recommendedName>
</protein>
<feature type="binding site" evidence="6">
    <location>
        <position position="187"/>
    </location>
    <ligand>
        <name>S-adenosyl-L-methionine</name>
        <dbReference type="ChEBI" id="CHEBI:59789"/>
    </ligand>
</feature>
<evidence type="ECO:0000256" key="2">
    <source>
        <dbReference type="ARBA" id="ARBA00022490"/>
    </source>
</evidence>
<keyword evidence="5 6" id="KW-0949">S-adenosyl-L-methionine</keyword>
<dbReference type="GO" id="GO:0016279">
    <property type="term" value="F:protein-lysine N-methyltransferase activity"/>
    <property type="evidence" value="ECO:0007669"/>
    <property type="project" value="RHEA"/>
</dbReference>
<dbReference type="PATRIC" id="fig|167964.4.peg.864"/>
<feature type="binding site" evidence="6">
    <location>
        <position position="165"/>
    </location>
    <ligand>
        <name>S-adenosyl-L-methionine</name>
        <dbReference type="ChEBI" id="CHEBI:59789"/>
    </ligand>
</feature>
<comment type="catalytic activity">
    <reaction evidence="6">
        <text>L-lysyl-[protein] + 3 S-adenosyl-L-methionine = N(6),N(6),N(6)-trimethyl-L-lysyl-[protein] + 3 S-adenosyl-L-homocysteine + 3 H(+)</text>
        <dbReference type="Rhea" id="RHEA:54192"/>
        <dbReference type="Rhea" id="RHEA-COMP:9752"/>
        <dbReference type="Rhea" id="RHEA-COMP:13826"/>
        <dbReference type="ChEBI" id="CHEBI:15378"/>
        <dbReference type="ChEBI" id="CHEBI:29969"/>
        <dbReference type="ChEBI" id="CHEBI:57856"/>
        <dbReference type="ChEBI" id="CHEBI:59789"/>
        <dbReference type="ChEBI" id="CHEBI:61961"/>
    </reaction>
</comment>
<dbReference type="AlphaFoldDB" id="A0A124FN36"/>
<dbReference type="NCBIfam" id="TIGR00406">
    <property type="entry name" value="prmA"/>
    <property type="match status" value="1"/>
</dbReference>
<feature type="binding site" evidence="6">
    <location>
        <position position="144"/>
    </location>
    <ligand>
        <name>S-adenosyl-L-methionine</name>
        <dbReference type="ChEBI" id="CHEBI:59789"/>
    </ligand>
</feature>
<evidence type="ECO:0000313" key="8">
    <source>
        <dbReference type="Proteomes" id="UP000064249"/>
    </source>
</evidence>
<evidence type="ECO:0000256" key="1">
    <source>
        <dbReference type="ARBA" id="ARBA00009741"/>
    </source>
</evidence>
<dbReference type="InterPro" id="IPR029063">
    <property type="entry name" value="SAM-dependent_MTases_sf"/>
</dbReference>
<keyword evidence="3 6" id="KW-0489">Methyltransferase</keyword>
<dbReference type="Gene3D" id="3.40.50.150">
    <property type="entry name" value="Vaccinia Virus protein VP39"/>
    <property type="match status" value="1"/>
</dbReference>
<organism evidence="7 8">
    <name type="scientific">Anaerolinea thermophila</name>
    <dbReference type="NCBI Taxonomy" id="167964"/>
    <lineage>
        <taxon>Bacteria</taxon>
        <taxon>Bacillati</taxon>
        <taxon>Chloroflexota</taxon>
        <taxon>Anaerolineae</taxon>
        <taxon>Anaerolineales</taxon>
        <taxon>Anaerolineaceae</taxon>
        <taxon>Anaerolinea</taxon>
    </lineage>
</organism>
<dbReference type="EC" id="2.1.1.-" evidence="6"/>
<dbReference type="HAMAP" id="MF_00735">
    <property type="entry name" value="Methyltr_PrmA"/>
    <property type="match status" value="1"/>
</dbReference>
<dbReference type="GO" id="GO:0032259">
    <property type="term" value="P:methylation"/>
    <property type="evidence" value="ECO:0007669"/>
    <property type="project" value="UniProtKB-KW"/>
</dbReference>
<dbReference type="PANTHER" id="PTHR43648:SF1">
    <property type="entry name" value="ELECTRON TRANSFER FLAVOPROTEIN BETA SUBUNIT LYSINE METHYLTRANSFERASE"/>
    <property type="match status" value="1"/>
</dbReference>
<dbReference type="PANTHER" id="PTHR43648">
    <property type="entry name" value="ELECTRON TRANSFER FLAVOPROTEIN BETA SUBUNIT LYSINE METHYLTRANSFERASE"/>
    <property type="match status" value="1"/>
</dbReference>
<sequence length="301" mass="33420">MDKHTWLEVSFLLPGEQAEAVAEILNRYAHQGVVIERDLQSDNPNQMKVYAYLLEDDSLEQCKQEIEKAIFYLNKILPVPAPTYRQIRDQDWMAAWRQFYKPVKIGKRLIVIPAWFDVTKADKGRLPIRINPGMAFGTGTHPTTQLSLSLMEKYVRTGDTIIDVGCGSGVLSIAGILLGAVHSIAVDVSGAAILSSQENAALNEVENEIEIDKASVPEILAGKFSYKKAPLVVANILLKVLEELFDQGMGKLVEDKGYLLISGILVDQMQTIEEKAQTNGFTRVDSVVQDDWVAIAFVKQS</sequence>
<accession>A0A124FN36</accession>
<dbReference type="SUPFAM" id="SSF53335">
    <property type="entry name" value="S-adenosyl-L-methionine-dependent methyltransferases"/>
    <property type="match status" value="1"/>
</dbReference>
<keyword evidence="2 6" id="KW-0963">Cytoplasm</keyword>
<evidence type="ECO:0000313" key="7">
    <source>
        <dbReference type="EMBL" id="KUK46707.1"/>
    </source>
</evidence>
<dbReference type="CDD" id="cd02440">
    <property type="entry name" value="AdoMet_MTases"/>
    <property type="match status" value="1"/>
</dbReference>
<name>A0A124FN36_9CHLR</name>
<dbReference type="InterPro" id="IPR050078">
    <property type="entry name" value="Ribosomal_L11_MeTrfase_PrmA"/>
</dbReference>
<proteinExistence type="inferred from homology"/>
<comment type="similarity">
    <text evidence="1 6">Belongs to the methyltransferase superfamily. PrmA family.</text>
</comment>
<dbReference type="PIRSF" id="PIRSF000401">
    <property type="entry name" value="RPL11_MTase"/>
    <property type="match status" value="1"/>
</dbReference>
<evidence type="ECO:0000256" key="5">
    <source>
        <dbReference type="ARBA" id="ARBA00022691"/>
    </source>
</evidence>
<evidence type="ECO:0000256" key="6">
    <source>
        <dbReference type="HAMAP-Rule" id="MF_00735"/>
    </source>
</evidence>
<dbReference type="EMBL" id="LGFU01000011">
    <property type="protein sequence ID" value="KUK46707.1"/>
    <property type="molecule type" value="Genomic_DNA"/>
</dbReference>
<dbReference type="GO" id="GO:0005737">
    <property type="term" value="C:cytoplasm"/>
    <property type="evidence" value="ECO:0007669"/>
    <property type="project" value="UniProtKB-SubCell"/>
</dbReference>
<reference evidence="7 8" key="1">
    <citation type="journal article" date="2015" name="MBio">
        <title>Genome-Resolved Metagenomic Analysis Reveals Roles for Candidate Phyla and Other Microbial Community Members in Biogeochemical Transformations in Oil Reservoirs.</title>
        <authorList>
            <person name="Hu P."/>
            <person name="Tom L."/>
            <person name="Singh A."/>
            <person name="Thomas B.C."/>
            <person name="Baker B.J."/>
            <person name="Piceno Y.M."/>
            <person name="Andersen G.L."/>
            <person name="Banfield J.F."/>
        </authorList>
    </citation>
    <scope>NUCLEOTIDE SEQUENCE [LARGE SCALE GENOMIC DNA]</scope>
    <source>
        <strain evidence="7">46_16</strain>
    </source>
</reference>
<dbReference type="Pfam" id="PF06325">
    <property type="entry name" value="PrmA"/>
    <property type="match status" value="1"/>
</dbReference>
<dbReference type="Proteomes" id="UP000064249">
    <property type="component" value="Unassembled WGS sequence"/>
</dbReference>
<evidence type="ECO:0000256" key="3">
    <source>
        <dbReference type="ARBA" id="ARBA00022603"/>
    </source>
</evidence>